<organism evidence="2 3">
    <name type="scientific">Perkinsus olseni</name>
    <name type="common">Perkinsus atlanticus</name>
    <dbReference type="NCBI Taxonomy" id="32597"/>
    <lineage>
        <taxon>Eukaryota</taxon>
        <taxon>Sar</taxon>
        <taxon>Alveolata</taxon>
        <taxon>Perkinsozoa</taxon>
        <taxon>Perkinsea</taxon>
        <taxon>Perkinsida</taxon>
        <taxon>Perkinsidae</taxon>
        <taxon>Perkinsus</taxon>
    </lineage>
</organism>
<accession>A0A7J6QQN6</accession>
<dbReference type="AlphaFoldDB" id="A0A7J6QQN6"/>
<comment type="caution">
    <text evidence="2">The sequence shown here is derived from an EMBL/GenBank/DDBJ whole genome shotgun (WGS) entry which is preliminary data.</text>
</comment>
<evidence type="ECO:0000313" key="3">
    <source>
        <dbReference type="Proteomes" id="UP000553632"/>
    </source>
</evidence>
<dbReference type="Proteomes" id="UP000553632">
    <property type="component" value="Unassembled WGS sequence"/>
</dbReference>
<keyword evidence="1" id="KW-0812">Transmembrane</keyword>
<feature type="non-terminal residue" evidence="2">
    <location>
        <position position="1"/>
    </location>
</feature>
<keyword evidence="1" id="KW-0472">Membrane</keyword>
<proteinExistence type="predicted"/>
<evidence type="ECO:0000256" key="1">
    <source>
        <dbReference type="SAM" id="Phobius"/>
    </source>
</evidence>
<evidence type="ECO:0000313" key="2">
    <source>
        <dbReference type="EMBL" id="KAF4710573.1"/>
    </source>
</evidence>
<protein>
    <submittedName>
        <fullName evidence="2">Uncharacterized protein</fullName>
    </submittedName>
</protein>
<name>A0A7J6QQN6_PEROL</name>
<feature type="transmembrane region" description="Helical" evidence="1">
    <location>
        <begin position="35"/>
        <end position="57"/>
    </location>
</feature>
<dbReference type="EMBL" id="JABANO010031238">
    <property type="protein sequence ID" value="KAF4710573.1"/>
    <property type="molecule type" value="Genomic_DNA"/>
</dbReference>
<reference evidence="2 3" key="1">
    <citation type="submission" date="2020-04" db="EMBL/GenBank/DDBJ databases">
        <title>Perkinsus olseni comparative genomics.</title>
        <authorList>
            <person name="Bogema D.R."/>
        </authorList>
    </citation>
    <scope>NUCLEOTIDE SEQUENCE [LARGE SCALE GENOMIC DNA]</scope>
    <source>
        <strain evidence="2 3">ATCC PRA-207</strain>
    </source>
</reference>
<sequence length="109" mass="11848">AFIKAGPTSAMIAKIHSPRLVLDCRAGSSLAEFNIPIIGVVLGTAAGTLTKMLYYVVSAVTVSSRRQNVDMVLIGGYRAYTAEPRPKIKKKKKVLNSMRVHGEDYDNIP</sequence>
<gene>
    <name evidence="2" type="ORF">FOZ63_010857</name>
</gene>
<keyword evidence="1" id="KW-1133">Transmembrane helix</keyword>
<keyword evidence="3" id="KW-1185">Reference proteome</keyword>